<feature type="domain" description="Malic enzyme N-terminal" evidence="7">
    <location>
        <begin position="15"/>
        <end position="148"/>
    </location>
</feature>
<sequence>MNYFEESLKLHEKKIGKIEVVSKVEIETREDLSLAYTPGVAEPCRKIYENEENVYKYTAKGNLVAVVTDGTAVLGLGDIGPKAGLPVMEGKAILFKAFADVDAFPICLDTKNVDEIVKTVKLIAPGFGGINLEDIGAPRCFEVEERLKKELDIPVFHDDQHGTAIVVLAGIINALKVVDKKIEDIKVVVNGAGAAGTAIAKLLLSSGVKNLIACDKVGILYKGIENVDDAKKELAKVTNPDNIQGSLADALVGADVFVGVSAPGIVTQDMVRSMNKDSILFAMANPTPEIMPEDAKTAGARVIGTGRSDFPNQVNNVLAFPGIFRGALDVRAKEINEEMKIAAAYAIASMIKDEDLNEDYVIPNALDRTVASNVAEAIKKAARESGVARV</sequence>
<evidence type="ECO:0000259" key="6">
    <source>
        <dbReference type="SMART" id="SM00919"/>
    </source>
</evidence>
<gene>
    <name evidence="8" type="ORF">JHL18_03825</name>
</gene>
<comment type="cofactor">
    <cofactor evidence="2">
        <name>Mg(2+)</name>
        <dbReference type="ChEBI" id="CHEBI:18420"/>
    </cofactor>
</comment>
<dbReference type="InterPro" id="IPR012302">
    <property type="entry name" value="Malic_NAD-bd"/>
</dbReference>
<dbReference type="PANTHER" id="PTHR43237:SF4">
    <property type="entry name" value="NADP-DEPENDENT MALIC ENZYME"/>
    <property type="match status" value="1"/>
</dbReference>
<dbReference type="InterPro" id="IPR012301">
    <property type="entry name" value="Malic_N_dom"/>
</dbReference>
<dbReference type="SUPFAM" id="SSF51735">
    <property type="entry name" value="NAD(P)-binding Rossmann-fold domains"/>
    <property type="match status" value="1"/>
</dbReference>
<keyword evidence="5" id="KW-0560">Oxidoreductase</keyword>
<keyword evidence="4" id="KW-0479">Metal-binding</keyword>
<accession>A0ABS1EK72</accession>
<dbReference type="PANTHER" id="PTHR43237">
    <property type="entry name" value="NADP-DEPENDENT MALIC ENZYME"/>
    <property type="match status" value="1"/>
</dbReference>
<dbReference type="SMART" id="SM00919">
    <property type="entry name" value="Malic_M"/>
    <property type="match status" value="1"/>
</dbReference>
<dbReference type="InterPro" id="IPR015884">
    <property type="entry name" value="Malic_enzyme_CS"/>
</dbReference>
<evidence type="ECO:0000256" key="4">
    <source>
        <dbReference type="ARBA" id="ARBA00022723"/>
    </source>
</evidence>
<evidence type="ECO:0000256" key="3">
    <source>
        <dbReference type="ARBA" id="ARBA00008785"/>
    </source>
</evidence>
<dbReference type="Gene3D" id="3.40.50.720">
    <property type="entry name" value="NAD(P)-binding Rossmann-like Domain"/>
    <property type="match status" value="1"/>
</dbReference>
<evidence type="ECO:0000259" key="7">
    <source>
        <dbReference type="SMART" id="SM01274"/>
    </source>
</evidence>
<dbReference type="EMBL" id="JAENHN010000010">
    <property type="protein sequence ID" value="MBK1809768.1"/>
    <property type="molecule type" value="Genomic_DNA"/>
</dbReference>
<dbReference type="InterPro" id="IPR046346">
    <property type="entry name" value="Aminoacid_DH-like_N_sf"/>
</dbReference>
<dbReference type="Proteomes" id="UP000596739">
    <property type="component" value="Unassembled WGS sequence"/>
</dbReference>
<comment type="cofactor">
    <cofactor evidence="1">
        <name>Mn(2+)</name>
        <dbReference type="ChEBI" id="CHEBI:29035"/>
    </cofactor>
</comment>
<dbReference type="InterPro" id="IPR037062">
    <property type="entry name" value="Malic_N_dom_sf"/>
</dbReference>
<evidence type="ECO:0000256" key="1">
    <source>
        <dbReference type="ARBA" id="ARBA00001936"/>
    </source>
</evidence>
<comment type="similarity">
    <text evidence="3">Belongs to the malic enzymes family.</text>
</comment>
<dbReference type="Gene3D" id="3.40.50.10380">
    <property type="entry name" value="Malic enzyme, N-terminal domain"/>
    <property type="match status" value="1"/>
</dbReference>
<proteinExistence type="inferred from homology"/>
<feature type="domain" description="Malic enzyme NAD-binding" evidence="6">
    <location>
        <begin position="160"/>
        <end position="383"/>
    </location>
</feature>
<organism evidence="8 9">
    <name type="scientific">Clostridium yunnanense</name>
    <dbReference type="NCBI Taxonomy" id="2800325"/>
    <lineage>
        <taxon>Bacteria</taxon>
        <taxon>Bacillati</taxon>
        <taxon>Bacillota</taxon>
        <taxon>Clostridia</taxon>
        <taxon>Eubacteriales</taxon>
        <taxon>Clostridiaceae</taxon>
        <taxon>Clostridium</taxon>
    </lineage>
</organism>
<dbReference type="SUPFAM" id="SSF53223">
    <property type="entry name" value="Aminoacid dehydrogenase-like, N-terminal domain"/>
    <property type="match status" value="1"/>
</dbReference>
<evidence type="ECO:0000256" key="5">
    <source>
        <dbReference type="ARBA" id="ARBA00023002"/>
    </source>
</evidence>
<evidence type="ECO:0000313" key="9">
    <source>
        <dbReference type="Proteomes" id="UP000596739"/>
    </source>
</evidence>
<evidence type="ECO:0000256" key="2">
    <source>
        <dbReference type="ARBA" id="ARBA00001946"/>
    </source>
</evidence>
<dbReference type="PIRSF" id="PIRSF000106">
    <property type="entry name" value="ME"/>
    <property type="match status" value="1"/>
</dbReference>
<dbReference type="Pfam" id="PF00390">
    <property type="entry name" value="malic"/>
    <property type="match status" value="1"/>
</dbReference>
<name>A0ABS1EK72_9CLOT</name>
<dbReference type="SMART" id="SM01274">
    <property type="entry name" value="malic"/>
    <property type="match status" value="1"/>
</dbReference>
<dbReference type="InterPro" id="IPR045213">
    <property type="entry name" value="Malic_NAD-bd_bact_type"/>
</dbReference>
<dbReference type="RefSeq" id="WP_200266313.1">
    <property type="nucleotide sequence ID" value="NZ_JAENHN010000010.1"/>
</dbReference>
<dbReference type="InterPro" id="IPR051674">
    <property type="entry name" value="Malate_Decarboxylase"/>
</dbReference>
<dbReference type="InterPro" id="IPR001891">
    <property type="entry name" value="Malic_OxRdtase"/>
</dbReference>
<dbReference type="PROSITE" id="PS00331">
    <property type="entry name" value="MALIC_ENZYMES"/>
    <property type="match status" value="1"/>
</dbReference>
<evidence type="ECO:0000313" key="8">
    <source>
        <dbReference type="EMBL" id="MBK1809768.1"/>
    </source>
</evidence>
<reference evidence="9" key="1">
    <citation type="submission" date="2021-01" db="EMBL/GenBank/DDBJ databases">
        <title>Genome public.</title>
        <authorList>
            <person name="Liu C."/>
            <person name="Sun Q."/>
        </authorList>
    </citation>
    <scope>NUCLEOTIDE SEQUENCE [LARGE SCALE GENOMIC DNA]</scope>
    <source>
        <strain evidence="9">YIM B02505</strain>
    </source>
</reference>
<keyword evidence="9" id="KW-1185">Reference proteome</keyword>
<dbReference type="CDD" id="cd05311">
    <property type="entry name" value="NAD_bind_2_malic_enz"/>
    <property type="match status" value="1"/>
</dbReference>
<dbReference type="InterPro" id="IPR036291">
    <property type="entry name" value="NAD(P)-bd_dom_sf"/>
</dbReference>
<dbReference type="Pfam" id="PF03949">
    <property type="entry name" value="Malic_M"/>
    <property type="match status" value="1"/>
</dbReference>
<protein>
    <submittedName>
        <fullName evidence="8">NAD-dependent malic enzyme</fullName>
    </submittedName>
</protein>
<comment type="caution">
    <text evidence="8">The sequence shown here is derived from an EMBL/GenBank/DDBJ whole genome shotgun (WGS) entry which is preliminary data.</text>
</comment>